<gene>
    <name evidence="1" type="ORF">LF296_12655</name>
</gene>
<proteinExistence type="predicted"/>
<organism evidence="1 2">
    <name type="scientific">Acinetobacter vivianii</name>
    <dbReference type="NCBI Taxonomy" id="1776742"/>
    <lineage>
        <taxon>Bacteria</taxon>
        <taxon>Pseudomonadati</taxon>
        <taxon>Pseudomonadota</taxon>
        <taxon>Gammaproteobacteria</taxon>
        <taxon>Moraxellales</taxon>
        <taxon>Moraxellaceae</taxon>
        <taxon>Acinetobacter</taxon>
    </lineage>
</organism>
<dbReference type="AlphaFoldDB" id="A0AAJ6P4A1"/>
<protein>
    <submittedName>
        <fullName evidence="1">Uncharacterized protein</fullName>
    </submittedName>
</protein>
<dbReference type="Proteomes" id="UP001199528">
    <property type="component" value="Chromosome"/>
</dbReference>
<dbReference type="RefSeq" id="WP_272654571.1">
    <property type="nucleotide sequence ID" value="NZ_CP085083.1"/>
</dbReference>
<reference evidence="1" key="2">
    <citation type="submission" date="2023-02" db="EMBL/GenBank/DDBJ databases">
        <authorList>
            <person name="Huang Y."/>
            <person name="Zhang Y."/>
            <person name="Zhang T."/>
            <person name="Wang J."/>
        </authorList>
    </citation>
    <scope>NUCLEOTIDE SEQUENCE</scope>
    <source>
        <strain evidence="1">KJ-1</strain>
    </source>
</reference>
<dbReference type="EMBL" id="CP085083">
    <property type="protein sequence ID" value="WDZ50170.1"/>
    <property type="molecule type" value="Genomic_DNA"/>
</dbReference>
<evidence type="ECO:0000313" key="1">
    <source>
        <dbReference type="EMBL" id="WDZ50170.1"/>
    </source>
</evidence>
<dbReference type="KEGG" id="aviv:LF296_12655"/>
<accession>A0AAJ6P4A1</accession>
<reference evidence="1" key="1">
    <citation type="journal article" date="2022" name="Front Environ Sci">
        <title>Complete genome sequence analysis of a novel alkane-degrading bacterial strain, Acinetobacter vivianii KJ-1, and its diesel degradation ability.</title>
        <authorList>
            <person name="Zhang Y."/>
            <person name="Song F."/>
            <person name="Wang J."/>
            <person name="Zhao Q."/>
            <person name="Zheng L."/>
            <person name="Wang Z."/>
            <person name="Zhang X."/>
            <person name="Gao Y."/>
            <person name="Chen G."/>
            <person name="Huang Y."/>
        </authorList>
    </citation>
    <scope>NUCLEOTIDE SEQUENCE</scope>
    <source>
        <strain evidence="1">KJ-1</strain>
    </source>
</reference>
<sequence length="139" mass="15934">MKVIRKATSETVPLEDGFLWSDEFAWKPIEQNQEFAVDGTLIVQEGKKKSGRPITLLSKTDKQGWIKRAALSKLQDWSALQNEQFTLIFEYPHDTRQFNVIFNHQDGAIEAEPVRGVPTVSEDDYYRATFKFLEVPNAG</sequence>
<name>A0AAJ6P4A1_9GAMM</name>
<evidence type="ECO:0000313" key="2">
    <source>
        <dbReference type="Proteomes" id="UP001199528"/>
    </source>
</evidence>